<dbReference type="AlphaFoldDB" id="A0A6V8SNB5"/>
<gene>
    <name evidence="8" type="ORF">bsdtw1_04401</name>
</gene>
<evidence type="ECO:0000256" key="5">
    <source>
        <dbReference type="ARBA" id="ARBA00023098"/>
    </source>
</evidence>
<keyword evidence="6" id="KW-0275">Fatty acid biosynthesis</keyword>
<evidence type="ECO:0000256" key="3">
    <source>
        <dbReference type="ARBA" id="ARBA00022553"/>
    </source>
</evidence>
<keyword evidence="4" id="KW-0276">Fatty acid metabolism</keyword>
<evidence type="ECO:0000313" key="8">
    <source>
        <dbReference type="EMBL" id="GFP78206.1"/>
    </source>
</evidence>
<feature type="domain" description="Carrier" evidence="7">
    <location>
        <begin position="1"/>
        <end position="74"/>
    </location>
</feature>
<dbReference type="PANTHER" id="PTHR20863:SF76">
    <property type="entry name" value="CARRIER DOMAIN-CONTAINING PROTEIN"/>
    <property type="match status" value="1"/>
</dbReference>
<evidence type="ECO:0000256" key="2">
    <source>
        <dbReference type="ARBA" id="ARBA00022516"/>
    </source>
</evidence>
<keyword evidence="5" id="KW-0443">Lipid metabolism</keyword>
<reference evidence="8 9" key="1">
    <citation type="submission" date="2020-07" db="EMBL/GenBank/DDBJ databases">
        <title>A new beta-1,3-glucan-decomposing anaerobic bacterium isolated from anoxic soil subjected to biological soil disinfestation.</title>
        <authorList>
            <person name="Ueki A."/>
            <person name="Tonouchi A."/>
        </authorList>
    </citation>
    <scope>NUCLEOTIDE SEQUENCE [LARGE SCALE GENOMIC DNA]</scope>
    <source>
        <strain evidence="8 9">TW1</strain>
    </source>
</reference>
<dbReference type="RefSeq" id="WP_183279517.1">
    <property type="nucleotide sequence ID" value="NZ_BLZR01000001.1"/>
</dbReference>
<protein>
    <submittedName>
        <fullName evidence="8">Acyl carrier protein</fullName>
    </submittedName>
</protein>
<proteinExistence type="predicted"/>
<dbReference type="InterPro" id="IPR036736">
    <property type="entry name" value="ACP-like_sf"/>
</dbReference>
<keyword evidence="2" id="KW-0444">Lipid biosynthesis</keyword>
<dbReference type="Pfam" id="PF00550">
    <property type="entry name" value="PP-binding"/>
    <property type="match status" value="1"/>
</dbReference>
<dbReference type="SUPFAM" id="SSF47336">
    <property type="entry name" value="ACP-like"/>
    <property type="match status" value="1"/>
</dbReference>
<comment type="caution">
    <text evidence="8">The sequence shown here is derived from an EMBL/GenBank/DDBJ whole genome shotgun (WGS) entry which is preliminary data.</text>
</comment>
<keyword evidence="9" id="KW-1185">Reference proteome</keyword>
<name>A0A6V8SNB5_9CLOT</name>
<dbReference type="Gene3D" id="1.10.1200.10">
    <property type="entry name" value="ACP-like"/>
    <property type="match status" value="1"/>
</dbReference>
<dbReference type="EMBL" id="BLZR01000001">
    <property type="protein sequence ID" value="GFP78206.1"/>
    <property type="molecule type" value="Genomic_DNA"/>
</dbReference>
<dbReference type="InterPro" id="IPR009081">
    <property type="entry name" value="PP-bd_ACP"/>
</dbReference>
<dbReference type="GO" id="GO:0000036">
    <property type="term" value="F:acyl carrier activity"/>
    <property type="evidence" value="ECO:0007669"/>
    <property type="project" value="TreeGrafter"/>
</dbReference>
<accession>A0A6V8SNB5</accession>
<sequence>MLNLIIKIIQEFAEIDENSITKDTNFINDLHLTSYDIVGIIGKIESDFGIEIPDREIRNLDTVGELIKYLNNKLL</sequence>
<evidence type="ECO:0000259" key="7">
    <source>
        <dbReference type="PROSITE" id="PS50075"/>
    </source>
</evidence>
<dbReference type="Proteomes" id="UP000580568">
    <property type="component" value="Unassembled WGS sequence"/>
</dbReference>
<dbReference type="PROSITE" id="PS50075">
    <property type="entry name" value="CARRIER"/>
    <property type="match status" value="1"/>
</dbReference>
<dbReference type="GO" id="GO:0000035">
    <property type="term" value="F:acyl binding"/>
    <property type="evidence" value="ECO:0007669"/>
    <property type="project" value="TreeGrafter"/>
</dbReference>
<dbReference type="InterPro" id="IPR003231">
    <property type="entry name" value="ACP"/>
</dbReference>
<organism evidence="8 9">
    <name type="scientific">Clostridium fungisolvens</name>
    <dbReference type="NCBI Taxonomy" id="1604897"/>
    <lineage>
        <taxon>Bacteria</taxon>
        <taxon>Bacillati</taxon>
        <taxon>Bacillota</taxon>
        <taxon>Clostridia</taxon>
        <taxon>Eubacteriales</taxon>
        <taxon>Clostridiaceae</taxon>
        <taxon>Clostridium</taxon>
    </lineage>
</organism>
<evidence type="ECO:0000256" key="6">
    <source>
        <dbReference type="ARBA" id="ARBA00023160"/>
    </source>
</evidence>
<keyword evidence="3" id="KW-0597">Phosphoprotein</keyword>
<evidence type="ECO:0000256" key="4">
    <source>
        <dbReference type="ARBA" id="ARBA00022832"/>
    </source>
</evidence>
<evidence type="ECO:0000256" key="1">
    <source>
        <dbReference type="ARBA" id="ARBA00022450"/>
    </source>
</evidence>
<dbReference type="PANTHER" id="PTHR20863">
    <property type="entry name" value="ACYL CARRIER PROTEIN"/>
    <property type="match status" value="1"/>
</dbReference>
<evidence type="ECO:0000313" key="9">
    <source>
        <dbReference type="Proteomes" id="UP000580568"/>
    </source>
</evidence>
<keyword evidence="1" id="KW-0596">Phosphopantetheine</keyword>